<evidence type="ECO:0000256" key="1">
    <source>
        <dbReference type="SAM" id="SignalP"/>
    </source>
</evidence>
<reference evidence="4" key="1">
    <citation type="journal article" date="2019" name="Int. J. Syst. Evol. Microbiol.">
        <title>The Global Catalogue of Microorganisms (GCM) 10K type strain sequencing project: providing services to taxonomists for standard genome sequencing and annotation.</title>
        <authorList>
            <consortium name="The Broad Institute Genomics Platform"/>
            <consortium name="The Broad Institute Genome Sequencing Center for Infectious Disease"/>
            <person name="Wu L."/>
            <person name="Ma J."/>
        </authorList>
    </citation>
    <scope>NUCLEOTIDE SEQUENCE [LARGE SCALE GENOMIC DNA]</scope>
    <source>
        <strain evidence="4">NBRC 105857</strain>
    </source>
</reference>
<comment type="caution">
    <text evidence="3">The sequence shown here is derived from an EMBL/GenBank/DDBJ whole genome shotgun (WGS) entry which is preliminary data.</text>
</comment>
<keyword evidence="4" id="KW-1185">Reference proteome</keyword>
<keyword evidence="1" id="KW-0732">Signal</keyword>
<dbReference type="Proteomes" id="UP001156664">
    <property type="component" value="Unassembled WGS sequence"/>
</dbReference>
<name>A0ABQ5YPU0_9BURK</name>
<dbReference type="Gene3D" id="1.10.287.470">
    <property type="entry name" value="Helix hairpin bin"/>
    <property type="match status" value="1"/>
</dbReference>
<accession>A0ABQ5YPU0</accession>
<sequence>MKLKKAKLSALVVLLAAIPISTTVYETLHGEKRSENVSRHNTTPHGDVSTSNGFAVVYVSPNGQTLGGITTQALTEASWAEAANAQANILNLDGYFSLAARLQGALAETRAAQLEVRLAEKTLKRNQTLYSDGQNISAQTLQDTQANVANLRAKLISAQASSDALLSQIQQQFGPSLKHFAETASGEFKRLQIGQSCIVRIALPPDSTFTPTHKDHLELPSMPDINAAYLSAAPVIDPFMEGPAFLYLVNATLPAGTRMPARLVKTEAHNLKGVRIPSQALVWFGGQPWVYIKLDNTHFERRPLASDKSLKDGYFANQSFKAGEIVVMRGSQLLLSDELRPPPNSVAVCKDPECDD</sequence>
<organism evidence="3 4">
    <name type="scientific">Limnobacter litoralis</name>
    <dbReference type="NCBI Taxonomy" id="481366"/>
    <lineage>
        <taxon>Bacteria</taxon>
        <taxon>Pseudomonadati</taxon>
        <taxon>Pseudomonadota</taxon>
        <taxon>Betaproteobacteria</taxon>
        <taxon>Burkholderiales</taxon>
        <taxon>Burkholderiaceae</taxon>
        <taxon>Limnobacter</taxon>
    </lineage>
</organism>
<dbReference type="Gene3D" id="2.40.420.20">
    <property type="match status" value="1"/>
</dbReference>
<dbReference type="RefSeq" id="WP_284280376.1">
    <property type="nucleotide sequence ID" value="NZ_BSOJ01000009.1"/>
</dbReference>
<protein>
    <recommendedName>
        <fullName evidence="2">WH2 domain-containing protein</fullName>
    </recommendedName>
</protein>
<gene>
    <name evidence="3" type="ORF">GCM10007875_10240</name>
</gene>
<dbReference type="InterPro" id="IPR003124">
    <property type="entry name" value="WH2_dom"/>
</dbReference>
<dbReference type="SUPFAM" id="SSF56954">
    <property type="entry name" value="Outer membrane efflux proteins (OEP)"/>
    <property type="match status" value="1"/>
</dbReference>
<dbReference type="EMBL" id="BSOJ01000009">
    <property type="protein sequence ID" value="GLR25936.1"/>
    <property type="molecule type" value="Genomic_DNA"/>
</dbReference>
<evidence type="ECO:0000313" key="4">
    <source>
        <dbReference type="Proteomes" id="UP001156664"/>
    </source>
</evidence>
<evidence type="ECO:0000313" key="3">
    <source>
        <dbReference type="EMBL" id="GLR25936.1"/>
    </source>
</evidence>
<feature type="signal peptide" evidence="1">
    <location>
        <begin position="1"/>
        <end position="26"/>
    </location>
</feature>
<feature type="domain" description="WH2" evidence="2">
    <location>
        <begin position="161"/>
        <end position="180"/>
    </location>
</feature>
<proteinExistence type="predicted"/>
<feature type="chain" id="PRO_5046656673" description="WH2 domain-containing protein" evidence="1">
    <location>
        <begin position="27"/>
        <end position="356"/>
    </location>
</feature>
<dbReference type="PROSITE" id="PS51082">
    <property type="entry name" value="WH2"/>
    <property type="match status" value="1"/>
</dbReference>
<evidence type="ECO:0000259" key="2">
    <source>
        <dbReference type="PROSITE" id="PS51082"/>
    </source>
</evidence>